<feature type="region of interest" description="Disordered" evidence="1">
    <location>
        <begin position="352"/>
        <end position="444"/>
    </location>
</feature>
<feature type="compositionally biased region" description="Polar residues" evidence="1">
    <location>
        <begin position="132"/>
        <end position="141"/>
    </location>
</feature>
<feature type="compositionally biased region" description="Basic and acidic residues" evidence="1">
    <location>
        <begin position="400"/>
        <end position="412"/>
    </location>
</feature>
<name>A0A7S0T5X3_9RHOD</name>
<feature type="compositionally biased region" description="Basic and acidic residues" evidence="1">
    <location>
        <begin position="658"/>
        <end position="695"/>
    </location>
</feature>
<feature type="region of interest" description="Disordered" evidence="1">
    <location>
        <begin position="647"/>
        <end position="701"/>
    </location>
</feature>
<evidence type="ECO:0000313" key="2">
    <source>
        <dbReference type="EMBL" id="CAD8724377.1"/>
    </source>
</evidence>
<evidence type="ECO:0000256" key="1">
    <source>
        <dbReference type="SAM" id="MobiDB-lite"/>
    </source>
</evidence>
<feature type="region of interest" description="Disordered" evidence="1">
    <location>
        <begin position="464"/>
        <end position="543"/>
    </location>
</feature>
<dbReference type="EMBL" id="HBFE01000660">
    <property type="protein sequence ID" value="CAD8724377.1"/>
    <property type="molecule type" value="Transcribed_RNA"/>
</dbReference>
<feature type="compositionally biased region" description="Polar residues" evidence="1">
    <location>
        <begin position="470"/>
        <end position="483"/>
    </location>
</feature>
<reference evidence="2" key="1">
    <citation type="submission" date="2021-01" db="EMBL/GenBank/DDBJ databases">
        <authorList>
            <person name="Corre E."/>
            <person name="Pelletier E."/>
            <person name="Niang G."/>
            <person name="Scheremetjew M."/>
            <person name="Finn R."/>
            <person name="Kale V."/>
            <person name="Holt S."/>
            <person name="Cochrane G."/>
            <person name="Meng A."/>
            <person name="Brown T."/>
            <person name="Cohen L."/>
        </authorList>
    </citation>
    <scope>NUCLEOTIDE SEQUENCE</scope>
    <source>
        <strain evidence="2">CCMP3276</strain>
    </source>
</reference>
<proteinExistence type="predicted"/>
<sequence length="827" mass="87938">MGNHGSQEREDSGGMMRKSSLARRASGVAGVKRQRSGMVKRSTGSVPAETVGGDGDDAGGGGAEDSTVPPVLRKRSAPGRLGSRIQSVLRRSAKKKAVFVPVERVPDLVSTVEEEQPKQCDTPRKSIDGGSQRLQGSSSVGSALARAMKLGSGPKQEAVSAEPAQEATTSNEQKPNDEELASDLYSVRALAGSETVEGKKAEPEVTVLDDALPSGGEERKDGLAVGERLDRLKEYCSKDQLLNPSVNMQDPRLADRAESTAIAQRECSTIVMSGVEEVERGGVSAPAEIAAASANDAAHGPNESAEVPVPLGAQILRARTSLRHFTSEYLEKLSPVEPVESPVSSTIAARDKAADIEPEAKPKESTAALVGAEAEAEENLDDGGNMLEPQDAAGIPVSAEEEKNEAGERNAEIECDDTDAEAESRAERLGVGTETVSADPDAATQPVALVDGRAVAEVFDSREANVAEARSSTLKSESQSGQLSPCAALGSNEQPENQKEAEPRVDEERKSVKVEAGTDVGEKGETVMKVDDNDESAAGTQFRQDIVHARKSLKTMNGFGPKSLTSSSGNPQQVVFADLDEAEVTRQLDFNAKEGESISPMGEYNSSHGGEEKENEDEWDTLFHSEVHRSLNSLKKMELASGAVPLANVTGAAGPDGMKTDDRNERENAKREENGNRGVEFEEKPHSAKESDESASRAQNDDPIVLDSRELSVVSCGGPDVEARATGAGKLEGKLQNVDNAANEKSNGEVTLEPITREATRTETDALKNWRPQDQHLFENARLFRILEEAALAQKAEAEARDAFLCKKRSLRGVNSSPNVVAPALVL</sequence>
<feature type="compositionally biased region" description="Basic and acidic residues" evidence="1">
    <location>
        <begin position="1"/>
        <end position="12"/>
    </location>
</feature>
<feature type="compositionally biased region" description="Basic and acidic residues" evidence="1">
    <location>
        <begin position="496"/>
        <end position="513"/>
    </location>
</feature>
<organism evidence="2">
    <name type="scientific">Erythrolobus madagascarensis</name>
    <dbReference type="NCBI Taxonomy" id="708628"/>
    <lineage>
        <taxon>Eukaryota</taxon>
        <taxon>Rhodophyta</taxon>
        <taxon>Bangiophyceae</taxon>
        <taxon>Porphyridiales</taxon>
        <taxon>Porphyridiaceae</taxon>
        <taxon>Erythrolobus</taxon>
    </lineage>
</organism>
<dbReference type="AlphaFoldDB" id="A0A7S0T5X3"/>
<feature type="compositionally biased region" description="Basic and acidic residues" evidence="1">
    <location>
        <begin position="352"/>
        <end position="364"/>
    </location>
</feature>
<feature type="compositionally biased region" description="Basic and acidic residues" evidence="1">
    <location>
        <begin position="520"/>
        <end position="531"/>
    </location>
</feature>
<accession>A0A7S0T5X3</accession>
<feature type="region of interest" description="Disordered" evidence="1">
    <location>
        <begin position="1"/>
        <end position="223"/>
    </location>
</feature>
<feature type="region of interest" description="Disordered" evidence="1">
    <location>
        <begin position="588"/>
        <end position="621"/>
    </location>
</feature>
<gene>
    <name evidence="2" type="ORF">EMAD1354_LOCUS454</name>
</gene>
<feature type="compositionally biased region" description="Basic and acidic residues" evidence="1">
    <location>
        <begin position="115"/>
        <end position="127"/>
    </location>
</feature>
<protein>
    <submittedName>
        <fullName evidence="2">Uncharacterized protein</fullName>
    </submittedName>
</protein>